<gene>
    <name evidence="2" type="ORF">THAPSDRAFT_9912</name>
</gene>
<reference evidence="2 3" key="1">
    <citation type="journal article" date="2004" name="Science">
        <title>The genome of the diatom Thalassiosira pseudonana: ecology, evolution, and metabolism.</title>
        <authorList>
            <person name="Armbrust E.V."/>
            <person name="Berges J.A."/>
            <person name="Bowler C."/>
            <person name="Green B.R."/>
            <person name="Martinez D."/>
            <person name="Putnam N.H."/>
            <person name="Zhou S."/>
            <person name="Allen A.E."/>
            <person name="Apt K.E."/>
            <person name="Bechner M."/>
            <person name="Brzezinski M.A."/>
            <person name="Chaal B.K."/>
            <person name="Chiovitti A."/>
            <person name="Davis A.K."/>
            <person name="Demarest M.S."/>
            <person name="Detter J.C."/>
            <person name="Glavina T."/>
            <person name="Goodstein D."/>
            <person name="Hadi M.Z."/>
            <person name="Hellsten U."/>
            <person name="Hildebrand M."/>
            <person name="Jenkins B.D."/>
            <person name="Jurka J."/>
            <person name="Kapitonov V.V."/>
            <person name="Kroger N."/>
            <person name="Lau W.W."/>
            <person name="Lane T.W."/>
            <person name="Larimer F.W."/>
            <person name="Lippmeier J.C."/>
            <person name="Lucas S."/>
            <person name="Medina M."/>
            <person name="Montsant A."/>
            <person name="Obornik M."/>
            <person name="Parker M.S."/>
            <person name="Palenik B."/>
            <person name="Pazour G.J."/>
            <person name="Richardson P.M."/>
            <person name="Rynearson T.A."/>
            <person name="Saito M.A."/>
            <person name="Schwartz D.C."/>
            <person name="Thamatrakoln K."/>
            <person name="Valentin K."/>
            <person name="Vardi A."/>
            <person name="Wilkerson F.P."/>
            <person name="Rokhsar D.S."/>
        </authorList>
    </citation>
    <scope>NUCLEOTIDE SEQUENCE [LARGE SCALE GENOMIC DNA]</scope>
    <source>
        <strain evidence="2 3">CCMP1335</strain>
    </source>
</reference>
<dbReference type="HOGENOM" id="CLU_288137_0_0_1"/>
<feature type="region of interest" description="Disordered" evidence="1">
    <location>
        <begin position="1026"/>
        <end position="1045"/>
    </location>
</feature>
<dbReference type="GO" id="GO:0006357">
    <property type="term" value="P:regulation of transcription by RNA polymerase II"/>
    <property type="evidence" value="ECO:0000318"/>
    <property type="project" value="GO_Central"/>
</dbReference>
<dbReference type="GeneID" id="7452722"/>
<name>B8CCM7_THAPS</name>
<organism evidence="2 3">
    <name type="scientific">Thalassiosira pseudonana</name>
    <name type="common">Marine diatom</name>
    <name type="synonym">Cyclotella nana</name>
    <dbReference type="NCBI Taxonomy" id="35128"/>
    <lineage>
        <taxon>Eukaryota</taxon>
        <taxon>Sar</taxon>
        <taxon>Stramenopiles</taxon>
        <taxon>Ochrophyta</taxon>
        <taxon>Bacillariophyta</taxon>
        <taxon>Coscinodiscophyceae</taxon>
        <taxon>Thalassiosirophycidae</taxon>
        <taxon>Thalassiosirales</taxon>
        <taxon>Thalassiosiraceae</taxon>
        <taxon>Thalassiosira</taxon>
    </lineage>
</organism>
<accession>B8CCM7</accession>
<dbReference type="EMBL" id="CM000649">
    <property type="protein sequence ID" value="EED88975.1"/>
    <property type="molecule type" value="Genomic_DNA"/>
</dbReference>
<dbReference type="GO" id="GO:0070847">
    <property type="term" value="C:core mediator complex"/>
    <property type="evidence" value="ECO:0000318"/>
    <property type="project" value="GO_Central"/>
</dbReference>
<feature type="compositionally biased region" description="Basic and acidic residues" evidence="1">
    <location>
        <begin position="615"/>
        <end position="628"/>
    </location>
</feature>
<evidence type="ECO:0000313" key="2">
    <source>
        <dbReference type="EMBL" id="EED88975.1"/>
    </source>
</evidence>
<protein>
    <submittedName>
        <fullName evidence="2">Uncharacterized protein</fullName>
    </submittedName>
</protein>
<dbReference type="GO" id="GO:0016592">
    <property type="term" value="C:mediator complex"/>
    <property type="evidence" value="ECO:0000318"/>
    <property type="project" value="GO_Central"/>
</dbReference>
<dbReference type="PaxDb" id="35128-Thaps9912"/>
<reference evidence="2 3" key="2">
    <citation type="journal article" date="2008" name="Nature">
        <title>The Phaeodactylum genome reveals the evolutionary history of diatom genomes.</title>
        <authorList>
            <person name="Bowler C."/>
            <person name="Allen A.E."/>
            <person name="Badger J.H."/>
            <person name="Grimwood J."/>
            <person name="Jabbari K."/>
            <person name="Kuo A."/>
            <person name="Maheswari U."/>
            <person name="Martens C."/>
            <person name="Maumus F."/>
            <person name="Otillar R.P."/>
            <person name="Rayko E."/>
            <person name="Salamov A."/>
            <person name="Vandepoele K."/>
            <person name="Beszteri B."/>
            <person name="Gruber A."/>
            <person name="Heijde M."/>
            <person name="Katinka M."/>
            <person name="Mock T."/>
            <person name="Valentin K."/>
            <person name="Verret F."/>
            <person name="Berges J.A."/>
            <person name="Brownlee C."/>
            <person name="Cadoret J.P."/>
            <person name="Chiovitti A."/>
            <person name="Choi C.J."/>
            <person name="Coesel S."/>
            <person name="De Martino A."/>
            <person name="Detter J.C."/>
            <person name="Durkin C."/>
            <person name="Falciatore A."/>
            <person name="Fournet J."/>
            <person name="Haruta M."/>
            <person name="Huysman M.J."/>
            <person name="Jenkins B.D."/>
            <person name="Jiroutova K."/>
            <person name="Jorgensen R.E."/>
            <person name="Joubert Y."/>
            <person name="Kaplan A."/>
            <person name="Kroger N."/>
            <person name="Kroth P.G."/>
            <person name="La Roche J."/>
            <person name="Lindquist E."/>
            <person name="Lommer M."/>
            <person name="Martin-Jezequel V."/>
            <person name="Lopez P.J."/>
            <person name="Lucas S."/>
            <person name="Mangogna M."/>
            <person name="McGinnis K."/>
            <person name="Medlin L.K."/>
            <person name="Montsant A."/>
            <person name="Oudot-Le Secq M.P."/>
            <person name="Napoli C."/>
            <person name="Obornik M."/>
            <person name="Parker M.S."/>
            <person name="Petit J.L."/>
            <person name="Porcel B.M."/>
            <person name="Poulsen N."/>
            <person name="Robison M."/>
            <person name="Rychlewski L."/>
            <person name="Rynearson T.A."/>
            <person name="Schmutz J."/>
            <person name="Shapiro H."/>
            <person name="Siaut M."/>
            <person name="Stanley M."/>
            <person name="Sussman M.R."/>
            <person name="Taylor A.R."/>
            <person name="Vardi A."/>
            <person name="von Dassow P."/>
            <person name="Vyverman W."/>
            <person name="Willis A."/>
            <person name="Wyrwicz L.S."/>
            <person name="Rokhsar D.S."/>
            <person name="Weissenbach J."/>
            <person name="Armbrust E.V."/>
            <person name="Green B.R."/>
            <person name="Van de Peer Y."/>
            <person name="Grigoriev I.V."/>
        </authorList>
    </citation>
    <scope>NUCLEOTIDE SEQUENCE [LARGE SCALE GENOMIC DNA]</scope>
    <source>
        <strain evidence="2 3">CCMP1335</strain>
    </source>
</reference>
<sequence length="1068" mass="114005">MTITQPPPAPAPLPLSQTETGALATAPLSTVINSASDALYQDLFNLVHGEIRITSTSNSASAATGGGDGAAANTAGANNTASSAPDTSLAASIEEKLTAAALGINNDTTSTAPSSAPPPSIGNTLTNAPNLNDSTLETRKERMANLSFAQRRHELSHRIVQHTKSLAHVYALTAASLPKSHAALVHQRALKSISTHASPTTKIHEVPPPRLGASVQASSDALQYVKSAWVAQDEAQDALYFHHDGLWKARGHCHDVLGAMCVLSTPGVGEKVGADVDAMELDGSKKDATTLSFRGGGRWPDFPTDVALAVDRYEISKEKSYSPSELQARLSSAVRRKLVLGEVGTCGTSVKGLGNEEAPLPWRVVIERGGGCIRLTHGAPRMVSTAEALADSIINNNSSESDVNLQQYPMEARLSVLSESSSAPWKLLSLHIQCSPKTGESDHQLGMNKKQMFDLHRIGERAMIVEEAICKKLNDGLKDANKEKDSMEVNGNEQVLVSSPVVPRPLLRLFEVAHSFALSLQLEMLSSQAEALRRGAWGGVVNANTSSAGGRGSALKDTLGDGIAVSPAYFFDGGNSSVVNKTKDEERDYPIAVMAVHFWSCDDRYGSPKVGDLSVKSEEKETKSKEMDEASSVSTSRVNIGQRMDDNYIPKSDRRGEKRLSLCIRAVPTVGLVVSLSGGLEESTLSHSHHVQQNVGKLISSIQDPFQLSMSDALLAATVLCAERRCQAVVAALNRQQTSTIPSWIRLEVECGSISVAAKISYLKSKTKNDKKESERLPVVLFRLACDSRTGRFVPVFPRTASLLRLLACNDPAASDIQSLHSASVSSAVRSRSGGAGANVIGGKVDGATREATGRIVRDAFDALARSMDTLGRRCGVGGTWNDVDDRSSSLRVKSVDQACGDVRVSLVLCCGLSAVFGVAAIALKIVGGVDPVADMAGGLIEDESNAGLIRVPPLSVVLRQRIIEKEVKEGDGETKRISQLEGELFAVSAKTSDYSLDIVCFDVLTLTESASAVPMRLKYAQTYFPDDQSEPKESSSVSRPTKRSRTCRQTLDEVEYASTCIDKILNQ</sequence>
<dbReference type="STRING" id="35128.B8CCM7"/>
<dbReference type="PANTHER" id="PTHR12809:SF2">
    <property type="entry name" value="MEDIATOR OF RNA POLYMERASE II TRANSCRIPTION SUBUNIT 14"/>
    <property type="match status" value="1"/>
</dbReference>
<feature type="region of interest" description="Disordered" evidence="1">
    <location>
        <begin position="610"/>
        <end position="636"/>
    </location>
</feature>
<dbReference type="Proteomes" id="UP000001449">
    <property type="component" value="Chromosome 14"/>
</dbReference>
<dbReference type="OMA" id="WIRLEVE"/>
<dbReference type="PANTHER" id="PTHR12809">
    <property type="entry name" value="MEDIATOR COMPLEX SUBUNIT"/>
    <property type="match status" value="1"/>
</dbReference>
<keyword evidence="3" id="KW-1185">Reference proteome</keyword>
<dbReference type="RefSeq" id="XP_002293966.1">
    <property type="nucleotide sequence ID" value="XM_002293930.1"/>
</dbReference>
<dbReference type="AlphaFoldDB" id="B8CCM7"/>
<evidence type="ECO:0000256" key="1">
    <source>
        <dbReference type="SAM" id="MobiDB-lite"/>
    </source>
</evidence>
<dbReference type="eggNOG" id="ENOG502SI7B">
    <property type="taxonomic scope" value="Eukaryota"/>
</dbReference>
<dbReference type="InterPro" id="IPR013947">
    <property type="entry name" value="Mediator_Med14"/>
</dbReference>
<dbReference type="KEGG" id="tps:THAPSDRAFT_9912"/>
<feature type="region of interest" description="Disordered" evidence="1">
    <location>
        <begin position="105"/>
        <end position="131"/>
    </location>
</feature>
<dbReference type="GO" id="GO:0003712">
    <property type="term" value="F:transcription coregulator activity"/>
    <property type="evidence" value="ECO:0000318"/>
    <property type="project" value="GO_Central"/>
</dbReference>
<evidence type="ECO:0000313" key="3">
    <source>
        <dbReference type="Proteomes" id="UP000001449"/>
    </source>
</evidence>
<dbReference type="InParanoid" id="B8CCM7"/>
<feature type="compositionally biased region" description="Polar residues" evidence="1">
    <location>
        <begin position="121"/>
        <end position="131"/>
    </location>
</feature>
<proteinExistence type="predicted"/>